<gene>
    <name evidence="2" type="ORF">GCM10010393_53670</name>
</gene>
<dbReference type="RefSeq" id="WP_344365910.1">
    <property type="nucleotide sequence ID" value="NZ_BAAASR010000035.1"/>
</dbReference>
<sequence>MIIFGTKGYLRQLAMLTLVCGRCGNPAAHALRKRTTKFTLFFVPLFPVSTSYRTQCTFCGAEERVTREQADRMLSGGTRAR</sequence>
<name>A0ABP6AEW8_9ACTN</name>
<dbReference type="PANTHER" id="PTHR28139:SF1">
    <property type="entry name" value="UPF0768 PROTEIN YBL029C-A"/>
    <property type="match status" value="1"/>
</dbReference>
<accession>A0ABP6AEW8</accession>
<evidence type="ECO:0000259" key="1">
    <source>
        <dbReference type="Pfam" id="PF17032"/>
    </source>
</evidence>
<dbReference type="InterPro" id="IPR031493">
    <property type="entry name" value="Zinc_ribbon_15"/>
</dbReference>
<keyword evidence="3" id="KW-1185">Reference proteome</keyword>
<dbReference type="PANTHER" id="PTHR28139">
    <property type="entry name" value="UPF0768 PROTEIN YBL029C-A"/>
    <property type="match status" value="1"/>
</dbReference>
<evidence type="ECO:0000313" key="2">
    <source>
        <dbReference type="EMBL" id="GAA2513802.1"/>
    </source>
</evidence>
<reference evidence="3" key="1">
    <citation type="journal article" date="2019" name="Int. J. Syst. Evol. Microbiol.">
        <title>The Global Catalogue of Microorganisms (GCM) 10K type strain sequencing project: providing services to taxonomists for standard genome sequencing and annotation.</title>
        <authorList>
            <consortium name="The Broad Institute Genomics Platform"/>
            <consortium name="The Broad Institute Genome Sequencing Center for Infectious Disease"/>
            <person name="Wu L."/>
            <person name="Ma J."/>
        </authorList>
    </citation>
    <scope>NUCLEOTIDE SEQUENCE [LARGE SCALE GENOMIC DNA]</scope>
    <source>
        <strain evidence="3">JCM 5062</strain>
    </source>
</reference>
<dbReference type="EMBL" id="BAAASR010000035">
    <property type="protein sequence ID" value="GAA2513802.1"/>
    <property type="molecule type" value="Genomic_DNA"/>
</dbReference>
<protein>
    <recommendedName>
        <fullName evidence="1">Zinc-ribbon 15 domain-containing protein</fullName>
    </recommendedName>
</protein>
<comment type="caution">
    <text evidence="2">The sequence shown here is derived from an EMBL/GenBank/DDBJ whole genome shotgun (WGS) entry which is preliminary data.</text>
</comment>
<feature type="domain" description="Zinc-ribbon 15" evidence="1">
    <location>
        <begin position="19"/>
        <end position="61"/>
    </location>
</feature>
<evidence type="ECO:0000313" key="3">
    <source>
        <dbReference type="Proteomes" id="UP001499942"/>
    </source>
</evidence>
<dbReference type="Pfam" id="PF17032">
    <property type="entry name" value="Zn_ribbon_15"/>
    <property type="match status" value="1"/>
</dbReference>
<proteinExistence type="predicted"/>
<dbReference type="Proteomes" id="UP001499942">
    <property type="component" value="Unassembled WGS sequence"/>
</dbReference>
<organism evidence="2 3">
    <name type="scientific">Streptomyces gobitricini</name>
    <dbReference type="NCBI Taxonomy" id="68211"/>
    <lineage>
        <taxon>Bacteria</taxon>
        <taxon>Bacillati</taxon>
        <taxon>Actinomycetota</taxon>
        <taxon>Actinomycetes</taxon>
        <taxon>Kitasatosporales</taxon>
        <taxon>Streptomycetaceae</taxon>
        <taxon>Streptomyces</taxon>
    </lineage>
</organism>